<evidence type="ECO:0000313" key="2">
    <source>
        <dbReference type="Proteomes" id="UP000287156"/>
    </source>
</evidence>
<accession>A0A429Y7T1</accession>
<name>A0A429Y7T1_9BACI</name>
<keyword evidence="2" id="KW-1185">Reference proteome</keyword>
<protein>
    <submittedName>
        <fullName evidence="1">Uncharacterized protein</fullName>
    </submittedName>
</protein>
<dbReference type="AlphaFoldDB" id="A0A429Y7T1"/>
<evidence type="ECO:0000313" key="1">
    <source>
        <dbReference type="EMBL" id="RST77485.1"/>
    </source>
</evidence>
<organism evidence="1 2">
    <name type="scientific">Siminovitchia acidinfaciens</name>
    <dbReference type="NCBI Taxonomy" id="2321395"/>
    <lineage>
        <taxon>Bacteria</taxon>
        <taxon>Bacillati</taxon>
        <taxon>Bacillota</taxon>
        <taxon>Bacilli</taxon>
        <taxon>Bacillales</taxon>
        <taxon>Bacillaceae</taxon>
        <taxon>Siminovitchia</taxon>
    </lineage>
</organism>
<comment type="caution">
    <text evidence="1">The sequence shown here is derived from an EMBL/GenBank/DDBJ whole genome shotgun (WGS) entry which is preliminary data.</text>
</comment>
<gene>
    <name evidence="1" type="ORF">D4T97_003100</name>
</gene>
<sequence>MKEYQKLYKYLPYFENLNNGEPTEGKQSFVLEAHPFYYNYAQEMEGFAKCDSEIGFVDYE</sequence>
<proteinExistence type="predicted"/>
<dbReference type="EMBL" id="QYTV02000001">
    <property type="protein sequence ID" value="RST77485.1"/>
    <property type="molecule type" value="Genomic_DNA"/>
</dbReference>
<dbReference type="Proteomes" id="UP000287156">
    <property type="component" value="Unassembled WGS sequence"/>
</dbReference>
<reference evidence="1" key="1">
    <citation type="submission" date="2018-12" db="EMBL/GenBank/DDBJ databases">
        <authorList>
            <person name="Sun L."/>
            <person name="Chen Z."/>
        </authorList>
    </citation>
    <scope>NUCLEOTIDE SEQUENCE [LARGE SCALE GENOMIC DNA]</scope>
    <source>
        <strain evidence="1">3-2-2</strain>
    </source>
</reference>
<dbReference type="RefSeq" id="WP_126047528.1">
    <property type="nucleotide sequence ID" value="NZ_QYTV02000001.1"/>
</dbReference>
<dbReference type="OrthoDB" id="2440215at2"/>